<dbReference type="AlphaFoldDB" id="D5MHE1"/>
<dbReference type="KEGG" id="mox:DAMO_2123"/>
<evidence type="ECO:0000256" key="1">
    <source>
        <dbReference type="SAM" id="MobiDB-lite"/>
    </source>
</evidence>
<accession>D5MHE1</accession>
<proteinExistence type="predicted"/>
<evidence type="ECO:0000313" key="3">
    <source>
        <dbReference type="Proteomes" id="UP000006898"/>
    </source>
</evidence>
<evidence type="ECO:0000313" key="2">
    <source>
        <dbReference type="EMBL" id="CBE69173.1"/>
    </source>
</evidence>
<sequence>MLSKKRQRSPQTNKRFIIVTARAFVKNNQSTAKSGRIFNHPLRPPQSRCIKENEEKRWS</sequence>
<dbReference type="HOGENOM" id="CLU_2951697_0_0_0"/>
<dbReference type="EMBL" id="FP565575">
    <property type="protein sequence ID" value="CBE69173.1"/>
    <property type="molecule type" value="Genomic_DNA"/>
</dbReference>
<reference evidence="2 3" key="1">
    <citation type="journal article" date="2010" name="Nature">
        <title>Nitrite-driven anaerobic methane oxidation by oxygenic bacteria.</title>
        <authorList>
            <person name="Ettwig K.F."/>
            <person name="Butler M.K."/>
            <person name="Le Paslier D."/>
            <person name="Pelletier E."/>
            <person name="Mangenot S."/>
            <person name="Kuypers M.M.M."/>
            <person name="Schreiber F."/>
            <person name="Dutilh B.E."/>
            <person name="Zedelius J."/>
            <person name="de Beer D."/>
            <person name="Gloerich J."/>
            <person name="Wessels H.J.C.T."/>
            <person name="van Allen T."/>
            <person name="Luesken F."/>
            <person name="Wu M."/>
            <person name="van de Pas-Schoonen K.T."/>
            <person name="Op den Camp H.J.M."/>
            <person name="Janssen-Megens E.M."/>
            <person name="Francoijs K-J."/>
            <person name="Stunnenberg H."/>
            <person name="Weissenbach J."/>
            <person name="Jetten M.S.M."/>
            <person name="Strous M."/>
        </authorList>
    </citation>
    <scope>NUCLEOTIDE SEQUENCE [LARGE SCALE GENOMIC DNA]</scope>
</reference>
<dbReference type="STRING" id="671143.DAMO_2123"/>
<protein>
    <submittedName>
        <fullName evidence="2">Uncharacterized protein</fullName>
    </submittedName>
</protein>
<name>D5MHE1_METO1</name>
<organism evidence="2 3">
    <name type="scientific">Methylomirabilis oxygeniifera</name>
    <dbReference type="NCBI Taxonomy" id="671143"/>
    <lineage>
        <taxon>Bacteria</taxon>
        <taxon>Candidatus Methylomirabilota</taxon>
        <taxon>Candidatus Methylomirabilia</taxon>
        <taxon>Candidatus Methylomirabilales</taxon>
        <taxon>Candidatus Methylomirabilaceae</taxon>
        <taxon>Candidatus Methylomirabilis</taxon>
    </lineage>
</organism>
<gene>
    <name evidence="2" type="ORF">DAMO_2123</name>
</gene>
<dbReference type="Proteomes" id="UP000006898">
    <property type="component" value="Chromosome"/>
</dbReference>
<feature type="compositionally biased region" description="Basic and acidic residues" evidence="1">
    <location>
        <begin position="49"/>
        <end position="59"/>
    </location>
</feature>
<feature type="region of interest" description="Disordered" evidence="1">
    <location>
        <begin position="31"/>
        <end position="59"/>
    </location>
</feature>